<dbReference type="PIRSF" id="PIRSF001362">
    <property type="entry name" value="Isocit_lyase"/>
    <property type="match status" value="1"/>
</dbReference>
<dbReference type="AlphaFoldDB" id="A0A4Z0W5K4"/>
<keyword evidence="6" id="KW-0816">Tricarboxylic acid cycle</keyword>
<evidence type="ECO:0000256" key="7">
    <source>
        <dbReference type="ARBA" id="ARBA00022723"/>
    </source>
</evidence>
<dbReference type="EMBL" id="SRMF01000005">
    <property type="protein sequence ID" value="TGG92370.1"/>
    <property type="molecule type" value="Genomic_DNA"/>
</dbReference>
<dbReference type="GO" id="GO:0006097">
    <property type="term" value="P:glyoxylate cycle"/>
    <property type="evidence" value="ECO:0007669"/>
    <property type="project" value="UniProtKB-KW"/>
</dbReference>
<evidence type="ECO:0000256" key="14">
    <source>
        <dbReference type="PIRSR" id="PIRSR001362-3"/>
    </source>
</evidence>
<dbReference type="InterPro" id="IPR006254">
    <property type="entry name" value="Isocitrate_lyase"/>
</dbReference>
<dbReference type="NCBIfam" id="TIGR01346">
    <property type="entry name" value="isocit_lyase"/>
    <property type="match status" value="2"/>
</dbReference>
<comment type="similarity">
    <text evidence="2">Belongs to the isocitrate lyase/PEP mutase superfamily. Isocitrate lyase family.</text>
</comment>
<evidence type="ECO:0000256" key="9">
    <source>
        <dbReference type="ARBA" id="ARBA00023531"/>
    </source>
</evidence>
<dbReference type="PANTHER" id="PTHR21631:SF3">
    <property type="entry name" value="BIFUNCTIONAL GLYOXYLATE CYCLE PROTEIN"/>
    <property type="match status" value="1"/>
</dbReference>
<evidence type="ECO:0000256" key="1">
    <source>
        <dbReference type="ARBA" id="ARBA00004793"/>
    </source>
</evidence>
<evidence type="ECO:0000256" key="10">
    <source>
        <dbReference type="ARBA" id="ARBA00053855"/>
    </source>
</evidence>
<dbReference type="Proteomes" id="UP000297475">
    <property type="component" value="Unassembled WGS sequence"/>
</dbReference>
<protein>
    <recommendedName>
        <fullName evidence="4 11">Isocitrate lyase</fullName>
        <ecNumber evidence="3 11">4.1.3.1</ecNumber>
    </recommendedName>
</protein>
<dbReference type="PROSITE" id="PS00161">
    <property type="entry name" value="ISOCITRATE_LYASE"/>
    <property type="match status" value="1"/>
</dbReference>
<evidence type="ECO:0000256" key="8">
    <source>
        <dbReference type="ARBA" id="ARBA00023239"/>
    </source>
</evidence>
<gene>
    <name evidence="15" type="primary">aceA</name>
    <name evidence="15" type="ORF">E4656_12900</name>
</gene>
<evidence type="ECO:0000256" key="11">
    <source>
        <dbReference type="NCBIfam" id="TIGR01346"/>
    </source>
</evidence>
<dbReference type="FunFam" id="3.20.20.60:FF:000005">
    <property type="entry name" value="Isocitrate lyase"/>
    <property type="match status" value="1"/>
</dbReference>
<keyword evidence="8 15" id="KW-0456">Lyase</keyword>
<comment type="caution">
    <text evidence="15">The sequence shown here is derived from an EMBL/GenBank/DDBJ whole genome shotgun (WGS) entry which is preliminary data.</text>
</comment>
<dbReference type="NCBIfam" id="NF011645">
    <property type="entry name" value="PRK15063.1"/>
    <property type="match status" value="1"/>
</dbReference>
<name>A0A4Z0W5K4_9GAMM</name>
<evidence type="ECO:0000256" key="6">
    <source>
        <dbReference type="ARBA" id="ARBA00022532"/>
    </source>
</evidence>
<dbReference type="GO" id="GO:0004451">
    <property type="term" value="F:isocitrate lyase activity"/>
    <property type="evidence" value="ECO:0007669"/>
    <property type="project" value="UniProtKB-UniRule"/>
</dbReference>
<dbReference type="InterPro" id="IPR040442">
    <property type="entry name" value="Pyrv_kinase-like_dom_sf"/>
</dbReference>
<dbReference type="OrthoDB" id="8629576at2"/>
<comment type="pathway">
    <text evidence="1">Carbohydrate metabolism; glyoxylate cycle; (S)-malate from isocitrate: step 1/2.</text>
</comment>
<feature type="binding site" evidence="14">
    <location>
        <position position="170"/>
    </location>
    <ligand>
        <name>Mg(2+)</name>
        <dbReference type="ChEBI" id="CHEBI:18420"/>
    </ligand>
</feature>
<dbReference type="GO" id="GO:0006099">
    <property type="term" value="P:tricarboxylic acid cycle"/>
    <property type="evidence" value="ECO:0007669"/>
    <property type="project" value="UniProtKB-UniRule"/>
</dbReference>
<keyword evidence="16" id="KW-1185">Reference proteome</keyword>
<evidence type="ECO:0000256" key="12">
    <source>
        <dbReference type="PIRSR" id="PIRSR001362-1"/>
    </source>
</evidence>
<reference evidence="15 16" key="1">
    <citation type="submission" date="2019-04" db="EMBL/GenBank/DDBJ databases">
        <title>Natronospirillum operosus gen. nov., sp. nov., a haloalkaliphilic satellite isolated from decaying biomass of laboratory culture of cyanobacterium Geitlerinema sp. and proposal of Natronospirillaceae fam. nov. and Saccharospirillaceae fam. nov.</title>
        <authorList>
            <person name="Kevbrin V."/>
            <person name="Boltyanskaya Y."/>
            <person name="Koziaeva V."/>
            <person name="Grouzdev D.S."/>
            <person name="Park M."/>
            <person name="Cho J."/>
        </authorList>
    </citation>
    <scope>NUCLEOTIDE SEQUENCE [LARGE SCALE GENOMIC DNA]</scope>
    <source>
        <strain evidence="15 16">G-116</strain>
    </source>
</reference>
<dbReference type="InterPro" id="IPR039556">
    <property type="entry name" value="ICL/PEPM"/>
</dbReference>
<proteinExistence type="inferred from homology"/>
<accession>A0A4Z0W5K4</accession>
<dbReference type="CDD" id="cd00377">
    <property type="entry name" value="ICL_PEPM"/>
    <property type="match status" value="1"/>
</dbReference>
<dbReference type="GO" id="GO:0046872">
    <property type="term" value="F:metal ion binding"/>
    <property type="evidence" value="ECO:0007669"/>
    <property type="project" value="UniProtKB-KW"/>
</dbReference>
<dbReference type="Pfam" id="PF00463">
    <property type="entry name" value="ICL"/>
    <property type="match status" value="2"/>
</dbReference>
<dbReference type="InterPro" id="IPR018523">
    <property type="entry name" value="Isocitrate_lyase_ph_CS"/>
</dbReference>
<evidence type="ECO:0000256" key="13">
    <source>
        <dbReference type="PIRSR" id="PIRSR001362-2"/>
    </source>
</evidence>
<feature type="binding site" evidence="13">
    <location>
        <position position="245"/>
    </location>
    <ligand>
        <name>substrate</name>
    </ligand>
</feature>
<feature type="binding site" evidence="13">
    <location>
        <position position="364"/>
    </location>
    <ligand>
        <name>substrate</name>
    </ligand>
</feature>
<feature type="binding site" evidence="13">
    <location>
        <begin position="102"/>
        <end position="104"/>
    </location>
    <ligand>
        <name>substrate</name>
    </ligand>
</feature>
<feature type="binding site" evidence="13">
    <location>
        <begin position="209"/>
        <end position="210"/>
    </location>
    <ligand>
        <name>substrate</name>
    </ligand>
</feature>
<feature type="binding site" evidence="13">
    <location>
        <begin position="330"/>
        <end position="334"/>
    </location>
    <ligand>
        <name>substrate</name>
    </ligand>
</feature>
<dbReference type="SUPFAM" id="SSF51621">
    <property type="entry name" value="Phosphoenolpyruvate/pyruvate domain"/>
    <property type="match status" value="1"/>
</dbReference>
<dbReference type="RefSeq" id="WP_135483704.1">
    <property type="nucleotide sequence ID" value="NZ_SRMF01000005.1"/>
</dbReference>
<evidence type="ECO:0000256" key="3">
    <source>
        <dbReference type="ARBA" id="ARBA00012909"/>
    </source>
</evidence>
<dbReference type="InterPro" id="IPR015813">
    <property type="entry name" value="Pyrv/PenolPyrv_kinase-like_dom"/>
</dbReference>
<dbReference type="EC" id="4.1.3.1" evidence="3 11"/>
<keyword evidence="5" id="KW-0329">Glyoxylate bypass</keyword>
<evidence type="ECO:0000256" key="2">
    <source>
        <dbReference type="ARBA" id="ARBA00005704"/>
    </source>
</evidence>
<keyword evidence="14" id="KW-0460">Magnesium</keyword>
<evidence type="ECO:0000256" key="4">
    <source>
        <dbReference type="ARBA" id="ARBA00017446"/>
    </source>
</evidence>
<keyword evidence="7 14" id="KW-0479">Metal-binding</keyword>
<dbReference type="PANTHER" id="PTHR21631">
    <property type="entry name" value="ISOCITRATE LYASE/MALATE SYNTHASE"/>
    <property type="match status" value="1"/>
</dbReference>
<organism evidence="15 16">
    <name type="scientific">Natronospirillum operosum</name>
    <dbReference type="NCBI Taxonomy" id="2759953"/>
    <lineage>
        <taxon>Bacteria</taxon>
        <taxon>Pseudomonadati</taxon>
        <taxon>Pseudomonadota</taxon>
        <taxon>Gammaproteobacteria</taxon>
        <taxon>Oceanospirillales</taxon>
        <taxon>Natronospirillaceae</taxon>
        <taxon>Natronospirillum</taxon>
    </lineage>
</organism>
<evidence type="ECO:0000313" key="16">
    <source>
        <dbReference type="Proteomes" id="UP000297475"/>
    </source>
</evidence>
<comment type="cofactor">
    <cofactor evidence="14">
        <name>Mg(2+)</name>
        <dbReference type="ChEBI" id="CHEBI:18420"/>
    </cofactor>
    <text evidence="14">Can also use Mn(2+) ion.</text>
</comment>
<feature type="active site" description="Proton acceptor" evidence="12">
    <location>
        <position position="208"/>
    </location>
</feature>
<evidence type="ECO:0000256" key="5">
    <source>
        <dbReference type="ARBA" id="ARBA00022435"/>
    </source>
</evidence>
<sequence>MTHSTSQTARAQRELEIKRLQQDWAENPRWKGVERPYSAADVVRLRGSVQTEHTLARRGAEKLWDLVYKGQAKKGYVNCMGALTGGQAMQQAKAGIEAIYLSGWQVAADNNSSETMYPDQSLYAYDSVPTVVRRINNTFKRADEIQWKNICDGKMKEEDAIDYFLPVVADAEAGFGGVLNAYELMKNMISNGAAGVHFEDQLASVKKCGHMGGKVLVPTQEAVQKLVSARLAADVMGVPTIVLARTDANAADLITSDCDPYDQPFIQGERTAEGFYRVNAGIEQAIARGLAYAPYADLIWCETATPDLDEARRFAEAIHAQFPDKLLAYNCSPSFNWKKNLDDATIARFQQELSDMGYRYQFITLAGIHNMWYNMFDLAWHYAQGEGIKHYVEMVQEREFAAADRGYTFASHQQEVGAGYFDDVTTVIQGGKSSVTAMTGSTEEAQFAREA</sequence>
<comment type="catalytic activity">
    <reaction evidence="9">
        <text>D-threo-isocitrate = glyoxylate + succinate</text>
        <dbReference type="Rhea" id="RHEA:13245"/>
        <dbReference type="ChEBI" id="CHEBI:15562"/>
        <dbReference type="ChEBI" id="CHEBI:30031"/>
        <dbReference type="ChEBI" id="CHEBI:36655"/>
        <dbReference type="EC" id="4.1.3.1"/>
    </reaction>
</comment>
<dbReference type="Gene3D" id="3.20.20.60">
    <property type="entry name" value="Phosphoenolpyruvate-binding domains"/>
    <property type="match status" value="1"/>
</dbReference>
<evidence type="ECO:0000313" key="15">
    <source>
        <dbReference type="EMBL" id="TGG92370.1"/>
    </source>
</evidence>
<comment type="function">
    <text evidence="10">Involved in the metabolic adaptation in response to environmental changes. Catalyzes the reversible formation of succinate and glyoxylate from isocitrate, a key step of the glyoxylate cycle, which operates as an anaplerotic route for replenishing the tricarboxylic acid cycle during growth on fatty acid substrates.</text>
</comment>